<evidence type="ECO:0000313" key="2">
    <source>
        <dbReference type="Proteomes" id="UP001201812"/>
    </source>
</evidence>
<dbReference type="GO" id="GO:0003729">
    <property type="term" value="F:mRNA binding"/>
    <property type="evidence" value="ECO:0007669"/>
    <property type="project" value="InterPro"/>
</dbReference>
<evidence type="ECO:0000313" key="1">
    <source>
        <dbReference type="EMBL" id="KAI1712132.1"/>
    </source>
</evidence>
<sequence>MRTTMTDLKEQINNVELQNRRYVYSLTGYTFGEKEAQPEPDKTVIARFQRLREEYEQKGMRRSVEAVFVVHDHDMPHILLLQLGATFFKLPGGELQQNEDEIDGLKRILTEVCFNDRLHK</sequence>
<dbReference type="AlphaFoldDB" id="A0AAD4MZ29"/>
<proteinExistence type="predicted"/>
<name>A0AAD4MZ29_9BILA</name>
<dbReference type="GO" id="GO:0016787">
    <property type="term" value="F:hydrolase activity"/>
    <property type="evidence" value="ECO:0007669"/>
    <property type="project" value="UniProtKB-KW"/>
</dbReference>
<dbReference type="Gene3D" id="3.90.79.10">
    <property type="entry name" value="Nucleoside Triphosphate Pyrophosphohydrolase"/>
    <property type="match status" value="1"/>
</dbReference>
<gene>
    <name evidence="1" type="ORF">DdX_09674</name>
</gene>
<dbReference type="PANTHER" id="PTHR13047">
    <property type="entry name" value="PRE-MRNA CLEAVAGE FACTOR IM, 25KD SUBUNIT"/>
    <property type="match status" value="1"/>
</dbReference>
<dbReference type="InterPro" id="IPR016706">
    <property type="entry name" value="Cleav_polyA_spec_factor_su5"/>
</dbReference>
<protein>
    <submittedName>
        <fullName evidence="1">Nucleotide hydrolase domain-containing protein</fullName>
    </submittedName>
</protein>
<keyword evidence="2" id="KW-1185">Reference proteome</keyword>
<organism evidence="1 2">
    <name type="scientific">Ditylenchus destructor</name>
    <dbReference type="NCBI Taxonomy" id="166010"/>
    <lineage>
        <taxon>Eukaryota</taxon>
        <taxon>Metazoa</taxon>
        <taxon>Ecdysozoa</taxon>
        <taxon>Nematoda</taxon>
        <taxon>Chromadorea</taxon>
        <taxon>Rhabditida</taxon>
        <taxon>Tylenchina</taxon>
        <taxon>Tylenchomorpha</taxon>
        <taxon>Sphaerularioidea</taxon>
        <taxon>Anguinidae</taxon>
        <taxon>Anguininae</taxon>
        <taxon>Ditylenchus</taxon>
    </lineage>
</organism>
<accession>A0AAD4MZ29</accession>
<reference evidence="1" key="1">
    <citation type="submission" date="2022-01" db="EMBL/GenBank/DDBJ databases">
        <title>Genome Sequence Resource for Two Populations of Ditylenchus destructor, the Migratory Endoparasitic Phytonematode.</title>
        <authorList>
            <person name="Zhang H."/>
            <person name="Lin R."/>
            <person name="Xie B."/>
        </authorList>
    </citation>
    <scope>NUCLEOTIDE SEQUENCE</scope>
    <source>
        <strain evidence="1">BazhouSP</strain>
    </source>
</reference>
<dbReference type="Proteomes" id="UP001201812">
    <property type="component" value="Unassembled WGS sequence"/>
</dbReference>
<dbReference type="GO" id="GO:0031124">
    <property type="term" value="P:mRNA 3'-end processing"/>
    <property type="evidence" value="ECO:0007669"/>
    <property type="project" value="InterPro"/>
</dbReference>
<dbReference type="Pfam" id="PF13869">
    <property type="entry name" value="NUDIX_2"/>
    <property type="match status" value="1"/>
</dbReference>
<dbReference type="EMBL" id="JAKKPZ010000019">
    <property type="protein sequence ID" value="KAI1712132.1"/>
    <property type="molecule type" value="Genomic_DNA"/>
</dbReference>
<keyword evidence="1" id="KW-0378">Hydrolase</keyword>
<dbReference type="GO" id="GO:0005849">
    <property type="term" value="C:mRNA cleavage factor complex"/>
    <property type="evidence" value="ECO:0007669"/>
    <property type="project" value="InterPro"/>
</dbReference>
<comment type="caution">
    <text evidence="1">The sequence shown here is derived from an EMBL/GenBank/DDBJ whole genome shotgun (WGS) entry which is preliminary data.</text>
</comment>